<protein>
    <recommendedName>
        <fullName evidence="4">Lipoprotein</fullName>
    </recommendedName>
</protein>
<keyword evidence="3" id="KW-1185">Reference proteome</keyword>
<keyword evidence="1" id="KW-0732">Signal</keyword>
<evidence type="ECO:0000313" key="3">
    <source>
        <dbReference type="Proteomes" id="UP000282388"/>
    </source>
</evidence>
<gene>
    <name evidence="2" type="ORF">D7V32_07625</name>
</gene>
<reference evidence="2 3" key="1">
    <citation type="submission" date="2018-09" db="EMBL/GenBank/DDBJ databases">
        <title>The draft genome of Acinetobacter spp. strains.</title>
        <authorList>
            <person name="Qin J."/>
            <person name="Feng Y."/>
            <person name="Zong Z."/>
        </authorList>
    </citation>
    <scope>NUCLEOTIDE SEQUENCE [LARGE SCALE GENOMIC DNA]</scope>
    <source>
        <strain evidence="2 3">WCHAc060012</strain>
    </source>
</reference>
<name>A0A3A8EP84_9GAMM</name>
<organism evidence="2 3">
    <name type="scientific">Acinetobacter tianfuensis</name>
    <dbReference type="NCBI Taxonomy" id="2419603"/>
    <lineage>
        <taxon>Bacteria</taxon>
        <taxon>Pseudomonadati</taxon>
        <taxon>Pseudomonadota</taxon>
        <taxon>Gammaproteobacteria</taxon>
        <taxon>Moraxellales</taxon>
        <taxon>Moraxellaceae</taxon>
        <taxon>Acinetobacter</taxon>
    </lineage>
</organism>
<feature type="signal peptide" evidence="1">
    <location>
        <begin position="1"/>
        <end position="22"/>
    </location>
</feature>
<evidence type="ECO:0000313" key="2">
    <source>
        <dbReference type="EMBL" id="RKG31774.1"/>
    </source>
</evidence>
<dbReference type="PROSITE" id="PS51257">
    <property type="entry name" value="PROKAR_LIPOPROTEIN"/>
    <property type="match status" value="1"/>
</dbReference>
<accession>A0A3A8EP84</accession>
<dbReference type="AlphaFoldDB" id="A0A3A8EP84"/>
<feature type="chain" id="PRO_5017247173" description="Lipoprotein" evidence="1">
    <location>
        <begin position="23"/>
        <end position="186"/>
    </location>
</feature>
<evidence type="ECO:0000256" key="1">
    <source>
        <dbReference type="SAM" id="SignalP"/>
    </source>
</evidence>
<comment type="caution">
    <text evidence="2">The sequence shown here is derived from an EMBL/GenBank/DDBJ whole genome shotgun (WGS) entry which is preliminary data.</text>
</comment>
<sequence>MGKLIARTAVMGVMLASLTACQSIKLMQVQNIKESESTQNNARLYCAGTESCHFERLDQTLIMQDGNMLERAAIKSGVVRLQAKSLKELNPLYLSVAPEQHEVVISFYPISPDKAERLHVIHAFKPKTAYTFYMFRDRKKQKASLLDASVPGPLCVDLKVEQKTIRRFCKPYNVLNGLGEFAEKKL</sequence>
<dbReference type="EMBL" id="RAXV01000013">
    <property type="protein sequence ID" value="RKG31774.1"/>
    <property type="molecule type" value="Genomic_DNA"/>
</dbReference>
<dbReference type="Proteomes" id="UP000282388">
    <property type="component" value="Unassembled WGS sequence"/>
</dbReference>
<evidence type="ECO:0008006" key="4">
    <source>
        <dbReference type="Google" id="ProtNLM"/>
    </source>
</evidence>
<proteinExistence type="predicted"/>
<dbReference type="RefSeq" id="WP_120402284.1">
    <property type="nucleotide sequence ID" value="NZ_RAXV01000013.1"/>
</dbReference>
<dbReference type="OrthoDB" id="6696509at2"/>